<dbReference type="EMBL" id="JBHSPR010000010">
    <property type="protein sequence ID" value="MFC6017339.1"/>
    <property type="molecule type" value="Genomic_DNA"/>
</dbReference>
<proteinExistence type="inferred from homology"/>
<dbReference type="Pfam" id="PF02576">
    <property type="entry name" value="RimP_N"/>
    <property type="match status" value="1"/>
</dbReference>
<feature type="region of interest" description="Disordered" evidence="4">
    <location>
        <begin position="1"/>
        <end position="28"/>
    </location>
</feature>
<gene>
    <name evidence="3 6" type="primary">rimP</name>
    <name evidence="6" type="ORF">ACFP2T_14115</name>
</gene>
<keyword evidence="7" id="KW-1185">Reference proteome</keyword>
<evidence type="ECO:0000256" key="1">
    <source>
        <dbReference type="ARBA" id="ARBA00022490"/>
    </source>
</evidence>
<dbReference type="InterPro" id="IPR035956">
    <property type="entry name" value="RimP_N_sf"/>
</dbReference>
<reference evidence="7" key="1">
    <citation type="journal article" date="2019" name="Int. J. Syst. Evol. Microbiol.">
        <title>The Global Catalogue of Microorganisms (GCM) 10K type strain sequencing project: providing services to taxonomists for standard genome sequencing and annotation.</title>
        <authorList>
            <consortium name="The Broad Institute Genomics Platform"/>
            <consortium name="The Broad Institute Genome Sequencing Center for Infectious Disease"/>
            <person name="Wu L."/>
            <person name="Ma J."/>
        </authorList>
    </citation>
    <scope>NUCLEOTIDE SEQUENCE [LARGE SCALE GENOMIC DNA]</scope>
    <source>
        <strain evidence="7">ZS-35-S2</strain>
    </source>
</reference>
<dbReference type="Proteomes" id="UP001596203">
    <property type="component" value="Unassembled WGS sequence"/>
</dbReference>
<sequence>MTQRGRATGRPKAGPRASGRPRDDSSARRLRLRAVIEPVVNAAGYDLEDLSVSRAGRRYVVRVVVDGDAGVSLDAVADVSRALSKALDQAEETGGDLVAGEYQLEVSSPGVDRPLTLPRNWRRNVGRLVKVTVRGAGEPVTAAPGNPGTATDPTGRPTTERPTTDRQVTARVVAADEHRVVLDTDAGPTGWAYDDLGPGRVQVEFNRLDEIAEDDLTDAGDDDYDDDVEDGDDEDVEGEER</sequence>
<protein>
    <recommendedName>
        <fullName evidence="3">Ribosome maturation factor RimP</fullName>
    </recommendedName>
</protein>
<keyword evidence="2 3" id="KW-0690">Ribosome biogenesis</keyword>
<evidence type="ECO:0000256" key="3">
    <source>
        <dbReference type="HAMAP-Rule" id="MF_01077"/>
    </source>
</evidence>
<comment type="subcellular location">
    <subcellularLocation>
        <location evidence="3">Cytoplasm</location>
    </subcellularLocation>
</comment>
<dbReference type="PANTHER" id="PTHR33867">
    <property type="entry name" value="RIBOSOME MATURATION FACTOR RIMP"/>
    <property type="match status" value="1"/>
</dbReference>
<evidence type="ECO:0000259" key="5">
    <source>
        <dbReference type="Pfam" id="PF02576"/>
    </source>
</evidence>
<keyword evidence="1 3" id="KW-0963">Cytoplasm</keyword>
<dbReference type="RefSeq" id="WP_377421530.1">
    <property type="nucleotide sequence ID" value="NZ_JBHSPR010000010.1"/>
</dbReference>
<dbReference type="InterPro" id="IPR028989">
    <property type="entry name" value="RimP_N"/>
</dbReference>
<organism evidence="6 7">
    <name type="scientific">Plantactinospora solaniradicis</name>
    <dbReference type="NCBI Taxonomy" id="1723736"/>
    <lineage>
        <taxon>Bacteria</taxon>
        <taxon>Bacillati</taxon>
        <taxon>Actinomycetota</taxon>
        <taxon>Actinomycetes</taxon>
        <taxon>Micromonosporales</taxon>
        <taxon>Micromonosporaceae</taxon>
        <taxon>Plantactinospora</taxon>
    </lineage>
</organism>
<evidence type="ECO:0000256" key="4">
    <source>
        <dbReference type="SAM" id="MobiDB-lite"/>
    </source>
</evidence>
<feature type="compositionally biased region" description="Acidic residues" evidence="4">
    <location>
        <begin position="211"/>
        <end position="241"/>
    </location>
</feature>
<comment type="similarity">
    <text evidence="3">Belongs to the RimP family.</text>
</comment>
<dbReference type="InterPro" id="IPR003728">
    <property type="entry name" value="Ribosome_maturation_RimP"/>
</dbReference>
<dbReference type="PANTHER" id="PTHR33867:SF1">
    <property type="entry name" value="RIBOSOME MATURATION FACTOR RIMP"/>
    <property type="match status" value="1"/>
</dbReference>
<feature type="domain" description="Ribosome maturation factor RimP N-terminal" evidence="5">
    <location>
        <begin position="36"/>
        <end position="112"/>
    </location>
</feature>
<evidence type="ECO:0000313" key="6">
    <source>
        <dbReference type="EMBL" id="MFC6017339.1"/>
    </source>
</evidence>
<dbReference type="Gene3D" id="3.30.300.70">
    <property type="entry name" value="RimP-like superfamily, N-terminal"/>
    <property type="match status" value="1"/>
</dbReference>
<feature type="region of interest" description="Disordered" evidence="4">
    <location>
        <begin position="209"/>
        <end position="241"/>
    </location>
</feature>
<comment type="caution">
    <text evidence="6">The sequence shown here is derived from an EMBL/GenBank/DDBJ whole genome shotgun (WGS) entry which is preliminary data.</text>
</comment>
<evidence type="ECO:0000256" key="2">
    <source>
        <dbReference type="ARBA" id="ARBA00022517"/>
    </source>
</evidence>
<feature type="region of interest" description="Disordered" evidence="4">
    <location>
        <begin position="135"/>
        <end position="166"/>
    </location>
</feature>
<dbReference type="NCBIfam" id="NF000930">
    <property type="entry name" value="PRK00092.2-2"/>
    <property type="match status" value="1"/>
</dbReference>
<dbReference type="SUPFAM" id="SSF75420">
    <property type="entry name" value="YhbC-like, N-terminal domain"/>
    <property type="match status" value="1"/>
</dbReference>
<name>A0ABW1K6W6_9ACTN</name>
<comment type="function">
    <text evidence="3">Required for maturation of 30S ribosomal subunits.</text>
</comment>
<evidence type="ECO:0000313" key="7">
    <source>
        <dbReference type="Proteomes" id="UP001596203"/>
    </source>
</evidence>
<dbReference type="HAMAP" id="MF_01077">
    <property type="entry name" value="RimP"/>
    <property type="match status" value="1"/>
</dbReference>
<accession>A0ABW1K6W6</accession>